<organism evidence="2 3">
    <name type="scientific">Trichonephila clavata</name>
    <name type="common">Joro spider</name>
    <name type="synonym">Nephila clavata</name>
    <dbReference type="NCBI Taxonomy" id="2740835"/>
    <lineage>
        <taxon>Eukaryota</taxon>
        <taxon>Metazoa</taxon>
        <taxon>Ecdysozoa</taxon>
        <taxon>Arthropoda</taxon>
        <taxon>Chelicerata</taxon>
        <taxon>Arachnida</taxon>
        <taxon>Araneae</taxon>
        <taxon>Araneomorphae</taxon>
        <taxon>Entelegynae</taxon>
        <taxon>Araneoidea</taxon>
        <taxon>Nephilidae</taxon>
        <taxon>Trichonephila</taxon>
    </lineage>
</organism>
<protein>
    <submittedName>
        <fullName evidence="2">Spider silk-constituting element SpiCE-NMa2A</fullName>
    </submittedName>
</protein>
<accession>A0A8X6GVD7</accession>
<sequence length="249" mass="24831">MKVIVALFVLISVVEFGDAKRIANRGPPIAGRSSGPAMCDSFPICPPSCVTDVTGPCPTCDCSGFCDLNCAGDSCKVVRNGNACACACTSGDDGDDGNSDACAITCPDGCTAIANNGQCSCLCNGGNSGPATCDSFPICPPSCVTDVSGPCPSCDCSGFCDLDCAGDSCKVVRNGNACACACTSGDDDDAGTSDACAITCPDGCTAIANNGQCSCLCNGNDGDDVCVIDCPPQCQVTRDCNGNCQCVCF</sequence>
<comment type="caution">
    <text evidence="2">The sequence shown here is derived from an EMBL/GenBank/DDBJ whole genome shotgun (WGS) entry which is preliminary data.</text>
</comment>
<evidence type="ECO:0000313" key="3">
    <source>
        <dbReference type="Proteomes" id="UP000887116"/>
    </source>
</evidence>
<dbReference type="AlphaFoldDB" id="A0A8X6GVD7"/>
<gene>
    <name evidence="2" type="primary">SpiCE-NMa2A1</name>
    <name evidence="2" type="ORF">TNCT_800321</name>
</gene>
<dbReference type="Proteomes" id="UP000887116">
    <property type="component" value="Unassembled WGS sequence"/>
</dbReference>
<feature type="chain" id="PRO_5036467337" evidence="1">
    <location>
        <begin position="20"/>
        <end position="249"/>
    </location>
</feature>
<feature type="signal peptide" evidence="1">
    <location>
        <begin position="1"/>
        <end position="19"/>
    </location>
</feature>
<dbReference type="OrthoDB" id="10579667at2759"/>
<keyword evidence="3" id="KW-1185">Reference proteome</keyword>
<evidence type="ECO:0000256" key="1">
    <source>
        <dbReference type="SAM" id="SignalP"/>
    </source>
</evidence>
<evidence type="ECO:0000313" key="2">
    <source>
        <dbReference type="EMBL" id="GFR11938.1"/>
    </source>
</evidence>
<proteinExistence type="predicted"/>
<name>A0A8X6GVD7_TRICU</name>
<reference evidence="2" key="1">
    <citation type="submission" date="2020-07" db="EMBL/GenBank/DDBJ databases">
        <title>Multicomponent nature underlies the extraordinary mechanical properties of spider dragline silk.</title>
        <authorList>
            <person name="Kono N."/>
            <person name="Nakamura H."/>
            <person name="Mori M."/>
            <person name="Yoshida Y."/>
            <person name="Ohtoshi R."/>
            <person name="Malay A.D."/>
            <person name="Moran D.A.P."/>
            <person name="Tomita M."/>
            <person name="Numata K."/>
            <person name="Arakawa K."/>
        </authorList>
    </citation>
    <scope>NUCLEOTIDE SEQUENCE</scope>
</reference>
<keyword evidence="1" id="KW-0732">Signal</keyword>
<dbReference type="EMBL" id="BMAO01016882">
    <property type="protein sequence ID" value="GFR11938.1"/>
    <property type="molecule type" value="Genomic_DNA"/>
</dbReference>